<dbReference type="InterPro" id="IPR027417">
    <property type="entry name" value="P-loop_NTPase"/>
</dbReference>
<sequence length="180" mass="19925">MLTAASQSQSSSLPVIIVMGVCGCGKSSVGEALAEKHGLPFLDADDYHPKANVDKMSKSVALQDEDRWPWFEILSKAINEKSTDTGSSVCGCSALKRSYRRYLSEHIDRPVLYVHLHGSKELLFERLSARKDHYMPPSLLESQLAILEQPQSDENAIVVSIDQSIANIVSQIETYLTTRS</sequence>
<name>A0A1I5M5V2_9HYPH</name>
<evidence type="ECO:0000256" key="6">
    <source>
        <dbReference type="ARBA" id="ARBA00022777"/>
    </source>
</evidence>
<dbReference type="EMBL" id="FOVR01000019">
    <property type="protein sequence ID" value="SFP04306.1"/>
    <property type="molecule type" value="Genomic_DNA"/>
</dbReference>
<evidence type="ECO:0000256" key="8">
    <source>
        <dbReference type="ARBA" id="ARBA00023064"/>
    </source>
</evidence>
<evidence type="ECO:0000256" key="5">
    <source>
        <dbReference type="ARBA" id="ARBA00022741"/>
    </source>
</evidence>
<proteinExistence type="inferred from homology"/>
<evidence type="ECO:0000256" key="4">
    <source>
        <dbReference type="ARBA" id="ARBA00022679"/>
    </source>
</evidence>
<protein>
    <recommendedName>
        <fullName evidence="3 10">Gluconokinase</fullName>
        <ecNumber evidence="3 10">2.7.1.12</ecNumber>
    </recommendedName>
</protein>
<dbReference type="STRING" id="655353.SAMN04488056_11930"/>
<accession>A0A1I5M5V2</accession>
<dbReference type="GO" id="GO:0005524">
    <property type="term" value="F:ATP binding"/>
    <property type="evidence" value="ECO:0007669"/>
    <property type="project" value="UniProtKB-KW"/>
</dbReference>
<dbReference type="EC" id="2.7.1.12" evidence="3 10"/>
<evidence type="ECO:0000313" key="11">
    <source>
        <dbReference type="EMBL" id="SFP04306.1"/>
    </source>
</evidence>
<dbReference type="Pfam" id="PF01202">
    <property type="entry name" value="SKI"/>
    <property type="match status" value="1"/>
</dbReference>
<keyword evidence="7 10" id="KW-0067">ATP-binding</keyword>
<evidence type="ECO:0000256" key="3">
    <source>
        <dbReference type="ARBA" id="ARBA00012054"/>
    </source>
</evidence>
<dbReference type="GO" id="GO:0019521">
    <property type="term" value="P:D-gluconate metabolic process"/>
    <property type="evidence" value="ECO:0007669"/>
    <property type="project" value="UniProtKB-KW"/>
</dbReference>
<dbReference type="InterPro" id="IPR006001">
    <property type="entry name" value="Therm_gnt_kin"/>
</dbReference>
<evidence type="ECO:0000313" key="12">
    <source>
        <dbReference type="Proteomes" id="UP000199236"/>
    </source>
</evidence>
<dbReference type="FunFam" id="3.40.50.300:FF:000522">
    <property type="entry name" value="Gluconokinase"/>
    <property type="match status" value="1"/>
</dbReference>
<keyword evidence="4 10" id="KW-0808">Transferase</keyword>
<keyword evidence="5 10" id="KW-0547">Nucleotide-binding</keyword>
<reference evidence="11 12" key="1">
    <citation type="submission" date="2016-10" db="EMBL/GenBank/DDBJ databases">
        <authorList>
            <person name="de Groot N.N."/>
        </authorList>
    </citation>
    <scope>NUCLEOTIDE SEQUENCE [LARGE SCALE GENOMIC DNA]</scope>
    <source>
        <strain evidence="11 12">CGMCC 1.9157</strain>
    </source>
</reference>
<dbReference type="PANTHER" id="PTHR43442">
    <property type="entry name" value="GLUCONOKINASE-RELATED"/>
    <property type="match status" value="1"/>
</dbReference>
<evidence type="ECO:0000256" key="9">
    <source>
        <dbReference type="ARBA" id="ARBA00048090"/>
    </source>
</evidence>
<evidence type="ECO:0000256" key="7">
    <source>
        <dbReference type="ARBA" id="ARBA00022840"/>
    </source>
</evidence>
<evidence type="ECO:0000256" key="1">
    <source>
        <dbReference type="ARBA" id="ARBA00004761"/>
    </source>
</evidence>
<dbReference type="GO" id="GO:0046316">
    <property type="term" value="F:gluconokinase activity"/>
    <property type="evidence" value="ECO:0007669"/>
    <property type="project" value="UniProtKB-EC"/>
</dbReference>
<comment type="pathway">
    <text evidence="1">Carbohydrate acid metabolism.</text>
</comment>
<dbReference type="GO" id="GO:0005737">
    <property type="term" value="C:cytoplasm"/>
    <property type="evidence" value="ECO:0007669"/>
    <property type="project" value="TreeGrafter"/>
</dbReference>
<dbReference type="AlphaFoldDB" id="A0A1I5M5V2"/>
<organism evidence="11 12">
    <name type="scientific">Cohaesibacter marisflavi</name>
    <dbReference type="NCBI Taxonomy" id="655353"/>
    <lineage>
        <taxon>Bacteria</taxon>
        <taxon>Pseudomonadati</taxon>
        <taxon>Pseudomonadota</taxon>
        <taxon>Alphaproteobacteria</taxon>
        <taxon>Hyphomicrobiales</taxon>
        <taxon>Cohaesibacteraceae</taxon>
    </lineage>
</organism>
<comment type="catalytic activity">
    <reaction evidence="9 10">
        <text>D-gluconate + ATP = 6-phospho-D-gluconate + ADP + H(+)</text>
        <dbReference type="Rhea" id="RHEA:19433"/>
        <dbReference type="ChEBI" id="CHEBI:15378"/>
        <dbReference type="ChEBI" id="CHEBI:18391"/>
        <dbReference type="ChEBI" id="CHEBI:30616"/>
        <dbReference type="ChEBI" id="CHEBI:58759"/>
        <dbReference type="ChEBI" id="CHEBI:456216"/>
        <dbReference type="EC" id="2.7.1.12"/>
    </reaction>
</comment>
<dbReference type="PANTHER" id="PTHR43442:SF3">
    <property type="entry name" value="GLUCONOKINASE-RELATED"/>
    <property type="match status" value="1"/>
</dbReference>
<dbReference type="RefSeq" id="WP_210186854.1">
    <property type="nucleotide sequence ID" value="NZ_FOVR01000019.1"/>
</dbReference>
<keyword evidence="6 10" id="KW-0418">Kinase</keyword>
<dbReference type="NCBIfam" id="TIGR01313">
    <property type="entry name" value="therm_gnt_kin"/>
    <property type="match status" value="1"/>
</dbReference>
<dbReference type="Gene3D" id="3.40.50.300">
    <property type="entry name" value="P-loop containing nucleotide triphosphate hydrolases"/>
    <property type="match status" value="1"/>
</dbReference>
<dbReference type="SUPFAM" id="SSF52540">
    <property type="entry name" value="P-loop containing nucleoside triphosphate hydrolases"/>
    <property type="match status" value="1"/>
</dbReference>
<keyword evidence="8" id="KW-0311">Gluconate utilization</keyword>
<comment type="similarity">
    <text evidence="2 10">Belongs to the gluconokinase GntK/GntV family.</text>
</comment>
<evidence type="ECO:0000256" key="10">
    <source>
        <dbReference type="RuleBase" id="RU363066"/>
    </source>
</evidence>
<dbReference type="InterPro" id="IPR031322">
    <property type="entry name" value="Shikimate/glucono_kinase"/>
</dbReference>
<dbReference type="Proteomes" id="UP000199236">
    <property type="component" value="Unassembled WGS sequence"/>
</dbReference>
<gene>
    <name evidence="11" type="ORF">SAMN04488056_11930</name>
</gene>
<dbReference type="CDD" id="cd02021">
    <property type="entry name" value="GntK"/>
    <property type="match status" value="1"/>
</dbReference>
<evidence type="ECO:0000256" key="2">
    <source>
        <dbReference type="ARBA" id="ARBA00008420"/>
    </source>
</evidence>
<keyword evidence="12" id="KW-1185">Reference proteome</keyword>